<reference evidence="1 2" key="1">
    <citation type="submission" date="2024-01" db="EMBL/GenBank/DDBJ databases">
        <title>The diversity of rhizobia nodulating Mimosa spp. in eleven states of Brazil covering several biomes is determined by host plant, location, and edaphic factors.</title>
        <authorList>
            <person name="Rouws L."/>
            <person name="Barauna A."/>
            <person name="Beukes C."/>
            <person name="De Faria S.M."/>
            <person name="Gross E."/>
            <person name="Dos Reis Junior F.B."/>
            <person name="Simon M."/>
            <person name="Maluk M."/>
            <person name="Odee D.W."/>
            <person name="Kenicer G."/>
            <person name="Young J.P.W."/>
            <person name="Reis V.M."/>
            <person name="Zilli J."/>
            <person name="James E.K."/>
        </authorList>
    </citation>
    <scope>NUCLEOTIDE SEQUENCE [LARGE SCALE GENOMIC DNA]</scope>
    <source>
        <strain evidence="1 2">JPY167</strain>
    </source>
</reference>
<accession>A0ABU9RV58</accession>
<evidence type="ECO:0000313" key="1">
    <source>
        <dbReference type="EMBL" id="MEM5423497.1"/>
    </source>
</evidence>
<evidence type="ECO:0000313" key="2">
    <source>
        <dbReference type="Proteomes" id="UP001489897"/>
    </source>
</evidence>
<name>A0ABU9RV58_9BURK</name>
<keyword evidence="2" id="KW-1185">Reference proteome</keyword>
<organism evidence="1 2">
    <name type="scientific">Paraburkholderia ferrariae</name>
    <dbReference type="NCBI Taxonomy" id="386056"/>
    <lineage>
        <taxon>Bacteria</taxon>
        <taxon>Pseudomonadati</taxon>
        <taxon>Pseudomonadota</taxon>
        <taxon>Betaproteobacteria</taxon>
        <taxon>Burkholderiales</taxon>
        <taxon>Burkholderiaceae</taxon>
        <taxon>Paraburkholderia</taxon>
    </lineage>
</organism>
<protein>
    <submittedName>
        <fullName evidence="1">Uncharacterized protein</fullName>
    </submittedName>
</protein>
<gene>
    <name evidence="1" type="ORF">VSR73_20805</name>
</gene>
<dbReference type="EMBL" id="JAYMRV010000006">
    <property type="protein sequence ID" value="MEM5423497.1"/>
    <property type="molecule type" value="Genomic_DNA"/>
</dbReference>
<proteinExistence type="predicted"/>
<dbReference type="Proteomes" id="UP001489897">
    <property type="component" value="Unassembled WGS sequence"/>
</dbReference>
<sequence>MMPLSGFAAIGRNEWQGWHRDQPSICLAAGMLLHLTQPRSGSLLSTYDPRRNGLLSTRTRVRNA</sequence>
<comment type="caution">
    <text evidence="1">The sequence shown here is derived from an EMBL/GenBank/DDBJ whole genome shotgun (WGS) entry which is preliminary data.</text>
</comment>
<dbReference type="RefSeq" id="WP_342948147.1">
    <property type="nucleotide sequence ID" value="NZ_JAYMRV010000006.1"/>
</dbReference>